<dbReference type="SUPFAM" id="SSF56519">
    <property type="entry name" value="Penicillin binding protein dimerisation domain"/>
    <property type="match status" value="1"/>
</dbReference>
<evidence type="ECO:0000259" key="16">
    <source>
        <dbReference type="Pfam" id="PF00905"/>
    </source>
</evidence>
<comment type="caution">
    <text evidence="14">Lacks conserved residue(s) required for the propagation of feature annotation.</text>
</comment>
<dbReference type="EMBL" id="SBIJ01000025">
    <property type="protein sequence ID" value="TNH42912.1"/>
    <property type="molecule type" value="Genomic_DNA"/>
</dbReference>
<dbReference type="FunFam" id="3.40.710.10:FF:000004">
    <property type="entry name" value="Peptidoglycan D,D-transpeptidase MrdA"/>
    <property type="match status" value="1"/>
</dbReference>
<evidence type="ECO:0000256" key="13">
    <source>
        <dbReference type="ARBA" id="ARBA00023316"/>
    </source>
</evidence>
<reference evidence="18 19" key="1">
    <citation type="submission" date="2019-01" db="EMBL/GenBank/DDBJ databases">
        <title>Draft genome assembly of Photorhabdus luminescens subsp. sonorensis Caborca.</title>
        <authorList>
            <person name="Duong D.A."/>
            <person name="Espinosa-Artiles P."/>
            <person name="Orozco R.A."/>
            <person name="Molnar I."/>
            <person name="Stock P."/>
        </authorList>
    </citation>
    <scope>NUCLEOTIDE SEQUENCE [LARGE SCALE GENOMIC DNA]</scope>
    <source>
        <strain evidence="18 19">Caborca</strain>
    </source>
</reference>
<proteinExistence type="inferred from homology"/>
<dbReference type="SUPFAM" id="SSF56601">
    <property type="entry name" value="beta-lactamase/transpeptidase-like"/>
    <property type="match status" value="1"/>
</dbReference>
<dbReference type="RefSeq" id="WP_139656174.1">
    <property type="nucleotide sequence ID" value="NZ_CAWOQH010000150.1"/>
</dbReference>
<dbReference type="GO" id="GO:0071555">
    <property type="term" value="P:cell wall organization"/>
    <property type="evidence" value="ECO:0007669"/>
    <property type="project" value="UniProtKB-KW"/>
</dbReference>
<evidence type="ECO:0000256" key="2">
    <source>
        <dbReference type="ARBA" id="ARBA00004236"/>
    </source>
</evidence>
<dbReference type="HAMAP" id="MF_02081">
    <property type="entry name" value="MrdA_transpept"/>
    <property type="match status" value="1"/>
</dbReference>
<keyword evidence="3 14" id="KW-1003">Cell membrane</keyword>
<comment type="subcellular location">
    <subcellularLocation>
        <location evidence="14">Cell inner membrane</location>
        <topology evidence="14">Single-pass membrane protein</topology>
    </subcellularLocation>
    <subcellularLocation>
        <location evidence="2">Cell membrane</location>
    </subcellularLocation>
    <subcellularLocation>
        <location evidence="1">Membrane</location>
        <topology evidence="1">Single-pass membrane protein</topology>
    </subcellularLocation>
</comment>
<comment type="catalytic activity">
    <reaction evidence="14">
        <text>Preferential cleavage: (Ac)2-L-Lys-D-Ala-|-D-Ala. Also transpeptidation of peptidyl-alanyl moieties that are N-acyl substituents of D-alanine.</text>
        <dbReference type="EC" id="3.4.16.4"/>
    </reaction>
</comment>
<dbReference type="GO" id="GO:0009002">
    <property type="term" value="F:serine-type D-Ala-D-Ala carboxypeptidase activity"/>
    <property type="evidence" value="ECO:0007669"/>
    <property type="project" value="UniProtKB-UniRule"/>
</dbReference>
<dbReference type="InterPro" id="IPR050515">
    <property type="entry name" value="Beta-lactam/transpept"/>
</dbReference>
<feature type="domain" description="Penicillin-binding protein transpeptidase" evidence="16">
    <location>
        <begin position="273"/>
        <end position="606"/>
    </location>
</feature>
<dbReference type="GO" id="GO:0008360">
    <property type="term" value="P:regulation of cell shape"/>
    <property type="evidence" value="ECO:0007669"/>
    <property type="project" value="UniProtKB-KW"/>
</dbReference>
<keyword evidence="4 14" id="KW-0997">Cell inner membrane</keyword>
<dbReference type="FunFam" id="3.90.1310.10:FF:000001">
    <property type="entry name" value="Peptidoglycan D,D-transpeptidase MrdA"/>
    <property type="match status" value="1"/>
</dbReference>
<dbReference type="GO" id="GO:0006508">
    <property type="term" value="P:proteolysis"/>
    <property type="evidence" value="ECO:0007669"/>
    <property type="project" value="UniProtKB-KW"/>
</dbReference>
<accession>A0A5C4RFU5</accession>
<keyword evidence="11 14" id="KW-1133">Transmembrane helix</keyword>
<dbReference type="GO" id="GO:0008658">
    <property type="term" value="F:penicillin binding"/>
    <property type="evidence" value="ECO:0007669"/>
    <property type="project" value="UniProtKB-UniRule"/>
</dbReference>
<dbReference type="Gene3D" id="3.40.710.10">
    <property type="entry name" value="DD-peptidase/beta-lactamase superfamily"/>
    <property type="match status" value="1"/>
</dbReference>
<dbReference type="GO" id="GO:0009252">
    <property type="term" value="P:peptidoglycan biosynthetic process"/>
    <property type="evidence" value="ECO:0007669"/>
    <property type="project" value="UniProtKB-UniRule"/>
</dbReference>
<evidence type="ECO:0000256" key="3">
    <source>
        <dbReference type="ARBA" id="ARBA00022475"/>
    </source>
</evidence>
<keyword evidence="13 14" id="KW-0961">Cell wall biogenesis/degradation</keyword>
<dbReference type="FunFam" id="3.30.1390.30:FF:000001">
    <property type="entry name" value="Peptidoglycan D,D-transpeptidase MrdA"/>
    <property type="match status" value="1"/>
</dbReference>
<evidence type="ECO:0000313" key="19">
    <source>
        <dbReference type="Proteomes" id="UP000307592"/>
    </source>
</evidence>
<keyword evidence="5 14" id="KW-0121">Carboxypeptidase</keyword>
<dbReference type="EC" id="3.4.16.4" evidence="14"/>
<keyword evidence="10 14" id="KW-0573">Peptidoglycan synthesis</keyword>
<evidence type="ECO:0000313" key="18">
    <source>
        <dbReference type="EMBL" id="TNH42912.1"/>
    </source>
</evidence>
<gene>
    <name evidence="14" type="primary">mrdA</name>
    <name evidence="18" type="ORF">EP164_14200</name>
</gene>
<dbReference type="InterPro" id="IPR017790">
    <property type="entry name" value="Penicillin-binding_protein_2"/>
</dbReference>
<dbReference type="UniPathway" id="UPA00219"/>
<evidence type="ECO:0000256" key="15">
    <source>
        <dbReference type="SAM" id="Coils"/>
    </source>
</evidence>
<name>A0A5C4RFU5_PHOLU</name>
<protein>
    <recommendedName>
        <fullName evidence="14">Peptidoglycan D,D-transpeptidase MrdA</fullName>
        <ecNumber evidence="14">3.4.16.4</ecNumber>
    </recommendedName>
    <alternativeName>
        <fullName evidence="14">Penicillin-binding protein 2</fullName>
        <shortName evidence="14">PBP-2</shortName>
    </alternativeName>
</protein>
<dbReference type="GO" id="GO:0005886">
    <property type="term" value="C:plasma membrane"/>
    <property type="evidence" value="ECO:0007669"/>
    <property type="project" value="UniProtKB-SubCell"/>
</dbReference>
<dbReference type="Gene3D" id="3.30.1390.30">
    <property type="entry name" value="Penicillin-binding protein 2a, domain 3"/>
    <property type="match status" value="1"/>
</dbReference>
<keyword evidence="15" id="KW-0175">Coiled coil</keyword>
<dbReference type="Proteomes" id="UP000307592">
    <property type="component" value="Unassembled WGS sequence"/>
</dbReference>
<dbReference type="Pfam" id="PF00905">
    <property type="entry name" value="Transpeptidase"/>
    <property type="match status" value="1"/>
</dbReference>
<evidence type="ECO:0000256" key="12">
    <source>
        <dbReference type="ARBA" id="ARBA00023136"/>
    </source>
</evidence>
<dbReference type="Gene3D" id="3.90.1310.10">
    <property type="entry name" value="Penicillin-binding protein 2a (Domain 2)"/>
    <property type="match status" value="1"/>
</dbReference>
<feature type="domain" description="Penicillin-binding protein dimerisation" evidence="17">
    <location>
        <begin position="65"/>
        <end position="240"/>
    </location>
</feature>
<keyword evidence="9 14" id="KW-0133">Cell shape</keyword>
<evidence type="ECO:0000256" key="6">
    <source>
        <dbReference type="ARBA" id="ARBA00022670"/>
    </source>
</evidence>
<dbReference type="NCBIfam" id="NF008061">
    <property type="entry name" value="PRK10795.1"/>
    <property type="match status" value="1"/>
</dbReference>
<dbReference type="GO" id="GO:0071972">
    <property type="term" value="F:peptidoglycan L,D-transpeptidase activity"/>
    <property type="evidence" value="ECO:0007669"/>
    <property type="project" value="TreeGrafter"/>
</dbReference>
<comment type="function">
    <text evidence="14">Catalyzes cross-linking of the peptidoglycan cell wall.</text>
</comment>
<comment type="pathway">
    <text evidence="14">Cell wall biogenesis; peptidoglycan biosynthesis.</text>
</comment>
<dbReference type="InterPro" id="IPR005311">
    <property type="entry name" value="PBP_dimer"/>
</dbReference>
<comment type="caution">
    <text evidence="18">The sequence shown here is derived from an EMBL/GenBank/DDBJ whole genome shotgun (WGS) entry which is preliminary data.</text>
</comment>
<keyword evidence="8 14" id="KW-0378">Hydrolase</keyword>
<evidence type="ECO:0000256" key="8">
    <source>
        <dbReference type="ARBA" id="ARBA00022801"/>
    </source>
</evidence>
<evidence type="ECO:0000256" key="1">
    <source>
        <dbReference type="ARBA" id="ARBA00004167"/>
    </source>
</evidence>
<evidence type="ECO:0000256" key="9">
    <source>
        <dbReference type="ARBA" id="ARBA00022960"/>
    </source>
</evidence>
<evidence type="ECO:0000256" key="10">
    <source>
        <dbReference type="ARBA" id="ARBA00022984"/>
    </source>
</evidence>
<keyword evidence="6 14" id="KW-0645">Protease</keyword>
<comment type="similarity">
    <text evidence="14">Belongs to the transpeptidase family. MrdA subfamily.</text>
</comment>
<dbReference type="AlphaFoldDB" id="A0A5C4RFU5"/>
<dbReference type="PANTHER" id="PTHR30627">
    <property type="entry name" value="PEPTIDOGLYCAN D,D-TRANSPEPTIDASE"/>
    <property type="match status" value="1"/>
</dbReference>
<evidence type="ECO:0000256" key="5">
    <source>
        <dbReference type="ARBA" id="ARBA00022645"/>
    </source>
</evidence>
<evidence type="ECO:0000256" key="14">
    <source>
        <dbReference type="HAMAP-Rule" id="MF_02081"/>
    </source>
</evidence>
<feature type="transmembrane region" description="Helical" evidence="14">
    <location>
        <begin position="21"/>
        <end position="41"/>
    </location>
</feature>
<keyword evidence="7 14" id="KW-0812">Transmembrane</keyword>
<dbReference type="InterPro" id="IPR036138">
    <property type="entry name" value="PBP_dimer_sf"/>
</dbReference>
<keyword evidence="12 14" id="KW-0472">Membrane</keyword>
<feature type="active site" description="Acyl-ester intermediate" evidence="14">
    <location>
        <position position="331"/>
    </location>
</feature>
<evidence type="ECO:0000256" key="4">
    <source>
        <dbReference type="ARBA" id="ARBA00022519"/>
    </source>
</evidence>
<sequence length="631" mass="71360">MKNKRTPFRDYTAESALFARRALVAFIIILVLTGILIANLYHLQITRHEDYQTRSNENRIKLVPIAPSRGIIYDRNGTPLALNRTIYQLEIIPEKVENLQQTLNDLRNVIDLTDEDIANFEKERKRSRRFTSIPLKTSLDHIQVARFAVNQYRFPGFEIKGYQRRFYPYGSALTHIIGYVAKINDKDVERLDKEGILPNYAATHDIGKLGIERYYEAVLHGKTGYEEVEVNNRGRVIRQLHEQPPQAGQDIYLTIDLELQIYIEKLLTTSRAAVVVSDPRNGEILALVSNPSYDPNLFVNGISNKNYQELLNNPDRPLINRATQGIYPPASTVKPFITVAALSTGVINKNTTIFDPGWWQLPGSEKRYRDWKRWGHGSLNAHRAIVESADTFFYQVAYDMGIDRLSEWMTKFGYGEYTGIDLAEERTGIMPTREWKQRKYKKPWYQGDTIPVGIGQGYWTATPIQMVKALITLINDGNVKTPHLLLSKKLKGEMLPYQQTENIQIGDIHSGYWELAKSGMYGVANLPNGTGHKSFIGTPYKAAAKSGTAQVYSYETYNASKIAEHLRDHKLMIAFAPYENPTVALSIILENGGAGPTVGTLVRQILDHVLLGDNNTTLPNAVPTPSGTESD</sequence>
<organism evidence="18 19">
    <name type="scientific">Photorhabdus luminescens subsp. sonorensis</name>
    <dbReference type="NCBI Taxonomy" id="1173677"/>
    <lineage>
        <taxon>Bacteria</taxon>
        <taxon>Pseudomonadati</taxon>
        <taxon>Pseudomonadota</taxon>
        <taxon>Gammaproteobacteria</taxon>
        <taxon>Enterobacterales</taxon>
        <taxon>Morganellaceae</taxon>
        <taxon>Photorhabdus</taxon>
    </lineage>
</organism>
<dbReference type="Pfam" id="PF03717">
    <property type="entry name" value="PBP_dimer"/>
    <property type="match status" value="1"/>
</dbReference>
<dbReference type="PANTHER" id="PTHR30627:SF2">
    <property type="entry name" value="PEPTIDOGLYCAN D,D-TRANSPEPTIDASE MRDA"/>
    <property type="match status" value="1"/>
</dbReference>
<evidence type="ECO:0000256" key="11">
    <source>
        <dbReference type="ARBA" id="ARBA00022989"/>
    </source>
</evidence>
<evidence type="ECO:0000256" key="7">
    <source>
        <dbReference type="ARBA" id="ARBA00022692"/>
    </source>
</evidence>
<dbReference type="InterPro" id="IPR012338">
    <property type="entry name" value="Beta-lactam/transpept-like"/>
</dbReference>
<dbReference type="InterPro" id="IPR001460">
    <property type="entry name" value="PCN-bd_Tpept"/>
</dbReference>
<evidence type="ECO:0000259" key="17">
    <source>
        <dbReference type="Pfam" id="PF03717"/>
    </source>
</evidence>
<dbReference type="NCBIfam" id="TIGR03423">
    <property type="entry name" value="pbp2_mrdA"/>
    <property type="match status" value="1"/>
</dbReference>
<feature type="coiled-coil region" evidence="15">
    <location>
        <begin position="96"/>
        <end position="123"/>
    </location>
</feature>